<feature type="domain" description="Ketoreductase" evidence="4">
    <location>
        <begin position="9"/>
        <end position="185"/>
    </location>
</feature>
<comment type="similarity">
    <text evidence="1 3">Belongs to the short-chain dehydrogenases/reductases (SDR) family.</text>
</comment>
<dbReference type="Proteomes" id="UP000481252">
    <property type="component" value="Unassembled WGS sequence"/>
</dbReference>
<evidence type="ECO:0000313" key="6">
    <source>
        <dbReference type="Proteomes" id="UP000481252"/>
    </source>
</evidence>
<dbReference type="SMART" id="SM00822">
    <property type="entry name" value="PKS_KR"/>
    <property type="match status" value="1"/>
</dbReference>
<evidence type="ECO:0000256" key="2">
    <source>
        <dbReference type="ARBA" id="ARBA00023002"/>
    </source>
</evidence>
<dbReference type="PANTHER" id="PTHR45024">
    <property type="entry name" value="DEHYDROGENASES, SHORT CHAIN"/>
    <property type="match status" value="1"/>
</dbReference>
<dbReference type="PROSITE" id="PS00061">
    <property type="entry name" value="ADH_SHORT"/>
    <property type="match status" value="1"/>
</dbReference>
<proteinExistence type="inferred from homology"/>
<dbReference type="SUPFAM" id="SSF51735">
    <property type="entry name" value="NAD(P)-binding Rossmann-fold domains"/>
    <property type="match status" value="1"/>
</dbReference>
<dbReference type="InterPro" id="IPR002347">
    <property type="entry name" value="SDR_fam"/>
</dbReference>
<keyword evidence="2" id="KW-0560">Oxidoreductase</keyword>
<comment type="caution">
    <text evidence="5">The sequence shown here is derived from an EMBL/GenBank/DDBJ whole genome shotgun (WGS) entry which is preliminary data.</text>
</comment>
<gene>
    <name evidence="5" type="ORF">G6N74_18030</name>
</gene>
<dbReference type="PANTHER" id="PTHR45024:SF2">
    <property type="entry name" value="SCP2 DOMAIN-CONTAINING PROTEIN"/>
    <property type="match status" value="1"/>
</dbReference>
<dbReference type="EMBL" id="JAAKZG010000007">
    <property type="protein sequence ID" value="NGN42973.1"/>
    <property type="molecule type" value="Genomic_DNA"/>
</dbReference>
<dbReference type="PRINTS" id="PR00081">
    <property type="entry name" value="GDHRDH"/>
</dbReference>
<keyword evidence="6" id="KW-1185">Reference proteome</keyword>
<sequence>MSDIRFDGRVAIVTGAGRGIGRDYALTLAARGAQVIVNDIGPGETAGSSRAEDVAAEIRAAGAQAIASTHDITDPLAATAISDLAIEHFGRIDILINNAGVLRRSMFADTDLELARWTIDVHLNAAFNVTQPAWRHMAKAGYGRVVMTSSAASFGMEGNSAYVAAKAAMLGLVPALAMEGEPLGIKVNGILPFAVSLMAQENPATAIAARDAAANVGYQRDIAHRSPPQTVTAATLYLASEECAVTGECISAQAGRYARVHRGLNAGWMADRIEGIGPEAVRDHIVEIVSPGGEEEMKSMTDEFRSVRNRVYTREGKPL</sequence>
<dbReference type="FunFam" id="3.40.50.720:FF:000084">
    <property type="entry name" value="Short-chain dehydrogenase reductase"/>
    <property type="match status" value="1"/>
</dbReference>
<evidence type="ECO:0000259" key="4">
    <source>
        <dbReference type="SMART" id="SM00822"/>
    </source>
</evidence>
<evidence type="ECO:0000256" key="3">
    <source>
        <dbReference type="RuleBase" id="RU000363"/>
    </source>
</evidence>
<dbReference type="InterPro" id="IPR051687">
    <property type="entry name" value="Peroxisomal_Beta-Oxidation"/>
</dbReference>
<dbReference type="Gene3D" id="3.40.50.720">
    <property type="entry name" value="NAD(P)-binding Rossmann-like Domain"/>
    <property type="match status" value="1"/>
</dbReference>
<name>A0A7C9RBZ5_9HYPH</name>
<dbReference type="AlphaFoldDB" id="A0A7C9RBZ5"/>
<dbReference type="InterPro" id="IPR036291">
    <property type="entry name" value="NAD(P)-bd_dom_sf"/>
</dbReference>
<reference evidence="5 6" key="1">
    <citation type="submission" date="2020-02" db="EMBL/GenBank/DDBJ databases">
        <title>Genome sequence of the type strain CGMCC 1.15528 of Mesorhizobium zhangyense.</title>
        <authorList>
            <person name="Gao J."/>
            <person name="Sun J."/>
        </authorList>
    </citation>
    <scope>NUCLEOTIDE SEQUENCE [LARGE SCALE GENOMIC DNA]</scope>
    <source>
        <strain evidence="5 6">CGMCC 1.15528</strain>
    </source>
</reference>
<dbReference type="PRINTS" id="PR00080">
    <property type="entry name" value="SDRFAMILY"/>
</dbReference>
<accession>A0A7C9RBZ5</accession>
<dbReference type="Pfam" id="PF00106">
    <property type="entry name" value="adh_short"/>
    <property type="match status" value="1"/>
</dbReference>
<evidence type="ECO:0000313" key="5">
    <source>
        <dbReference type="EMBL" id="NGN42973.1"/>
    </source>
</evidence>
<protein>
    <submittedName>
        <fullName evidence="5">SDR family NAD(P)-dependent oxidoreductase</fullName>
    </submittedName>
</protein>
<dbReference type="InterPro" id="IPR020904">
    <property type="entry name" value="Sc_DH/Rdtase_CS"/>
</dbReference>
<dbReference type="RefSeq" id="WP_165119336.1">
    <property type="nucleotide sequence ID" value="NZ_JAAKZG010000007.1"/>
</dbReference>
<organism evidence="5 6">
    <name type="scientific">Mesorhizobium zhangyense</name>
    <dbReference type="NCBI Taxonomy" id="1776730"/>
    <lineage>
        <taxon>Bacteria</taxon>
        <taxon>Pseudomonadati</taxon>
        <taxon>Pseudomonadota</taxon>
        <taxon>Alphaproteobacteria</taxon>
        <taxon>Hyphomicrobiales</taxon>
        <taxon>Phyllobacteriaceae</taxon>
        <taxon>Mesorhizobium</taxon>
    </lineage>
</organism>
<dbReference type="InterPro" id="IPR057326">
    <property type="entry name" value="KR_dom"/>
</dbReference>
<evidence type="ECO:0000256" key="1">
    <source>
        <dbReference type="ARBA" id="ARBA00006484"/>
    </source>
</evidence>
<dbReference type="GO" id="GO:0016491">
    <property type="term" value="F:oxidoreductase activity"/>
    <property type="evidence" value="ECO:0007669"/>
    <property type="project" value="UniProtKB-KW"/>
</dbReference>